<evidence type="ECO:0000259" key="3">
    <source>
        <dbReference type="Pfam" id="PF25362"/>
    </source>
</evidence>
<feature type="region of interest" description="Disordered" evidence="1">
    <location>
        <begin position="171"/>
        <end position="196"/>
    </location>
</feature>
<name>A0A8A4ZA98_9MICO</name>
<sequence>MPPLLTVALLALACAAVCAAMVAGWRGRARRTAVVVPELPDFPAADDAALGPARTAPIEGTYVSSTLAGDWLDRVVVHDLGVRSRAVTTVHAGGVCVQRTGARDLFIPAAALRGAAPAAGMAGKFVGRDGLVVLTWQAPGPGGTALDTGLRPRRAADRALLLEAVRTLVAAAADPPPHSPDRSGADQPGATTKEHP</sequence>
<evidence type="ECO:0000313" key="5">
    <source>
        <dbReference type="Proteomes" id="UP000663937"/>
    </source>
</evidence>
<reference evidence="4" key="1">
    <citation type="submission" date="2021-03" db="EMBL/GenBank/DDBJ databases">
        <title>Pengzhenrongella sicca gen. nov., sp. nov., a new member of suborder Micrococcineae isolated from High-Arctic tundra soil.</title>
        <authorList>
            <person name="Peng F."/>
        </authorList>
    </citation>
    <scope>NUCLEOTIDE SEQUENCE</scope>
    <source>
        <strain evidence="4">LRZ-2</strain>
    </source>
</reference>
<keyword evidence="2" id="KW-0732">Signal</keyword>
<feature type="signal peptide" evidence="2">
    <location>
        <begin position="1"/>
        <end position="19"/>
    </location>
</feature>
<dbReference type="InterPro" id="IPR057446">
    <property type="entry name" value="PH_bac"/>
</dbReference>
<gene>
    <name evidence="4" type="ORF">J4E96_10265</name>
</gene>
<dbReference type="EMBL" id="CP071868">
    <property type="protein sequence ID" value="QTE27813.1"/>
    <property type="molecule type" value="Genomic_DNA"/>
</dbReference>
<dbReference type="Pfam" id="PF25362">
    <property type="entry name" value="bPH_11"/>
    <property type="match status" value="1"/>
</dbReference>
<dbReference type="Proteomes" id="UP000663937">
    <property type="component" value="Chromosome"/>
</dbReference>
<organism evidence="4 5">
    <name type="scientific">Pengzhenrongella sicca</name>
    <dbReference type="NCBI Taxonomy" id="2819238"/>
    <lineage>
        <taxon>Bacteria</taxon>
        <taxon>Bacillati</taxon>
        <taxon>Actinomycetota</taxon>
        <taxon>Actinomycetes</taxon>
        <taxon>Micrococcales</taxon>
        <taxon>Pengzhenrongella</taxon>
    </lineage>
</organism>
<proteinExistence type="predicted"/>
<dbReference type="AlphaFoldDB" id="A0A8A4ZA98"/>
<accession>A0A8A4ZA98</accession>
<feature type="chain" id="PRO_5035244658" description="PH domain-containing protein" evidence="2">
    <location>
        <begin position="20"/>
        <end position="196"/>
    </location>
</feature>
<protein>
    <recommendedName>
        <fullName evidence="3">PH domain-containing protein</fullName>
    </recommendedName>
</protein>
<evidence type="ECO:0000256" key="1">
    <source>
        <dbReference type="SAM" id="MobiDB-lite"/>
    </source>
</evidence>
<keyword evidence="5" id="KW-1185">Reference proteome</keyword>
<evidence type="ECO:0000256" key="2">
    <source>
        <dbReference type="SAM" id="SignalP"/>
    </source>
</evidence>
<feature type="domain" description="PH" evidence="3">
    <location>
        <begin position="40"/>
        <end position="165"/>
    </location>
</feature>
<dbReference type="KEGG" id="psic:J4E96_10265"/>
<dbReference type="RefSeq" id="WP_227422025.1">
    <property type="nucleotide sequence ID" value="NZ_CP071868.1"/>
</dbReference>
<evidence type="ECO:0000313" key="4">
    <source>
        <dbReference type="EMBL" id="QTE27813.1"/>
    </source>
</evidence>